<dbReference type="InterPro" id="IPR010663">
    <property type="entry name" value="Znf_FPG/IleRS"/>
</dbReference>
<dbReference type="Pfam" id="PF06827">
    <property type="entry name" value="zf-FPG_IleRS"/>
    <property type="match status" value="1"/>
</dbReference>
<comment type="catalytic activity">
    <reaction evidence="1 15">
        <text>Hydrolysis of DNA containing ring-opened 7-methylguanine residues, releasing 2,6-diamino-4-hydroxy-5-(N-methyl)formamidopyrimidine.</text>
        <dbReference type="EC" id="3.2.2.23"/>
    </reaction>
</comment>
<dbReference type="EMBL" id="FOIA01000020">
    <property type="protein sequence ID" value="SET32488.1"/>
    <property type="molecule type" value="Genomic_DNA"/>
</dbReference>
<dbReference type="GO" id="GO:0006284">
    <property type="term" value="P:base-excision repair"/>
    <property type="evidence" value="ECO:0007669"/>
    <property type="project" value="InterPro"/>
</dbReference>
<dbReference type="Gene3D" id="1.10.8.50">
    <property type="match status" value="1"/>
</dbReference>
<comment type="similarity">
    <text evidence="2 15">Belongs to the FPG family.</text>
</comment>
<feature type="domain" description="FPG-type" evidence="16">
    <location>
        <begin position="257"/>
        <end position="291"/>
    </location>
</feature>
<feature type="active site" description="Proton donor" evidence="15">
    <location>
        <position position="3"/>
    </location>
</feature>
<feature type="binding site" evidence="15">
    <location>
        <position position="172"/>
    </location>
    <ligand>
        <name>DNA</name>
        <dbReference type="ChEBI" id="CHEBI:16991"/>
    </ligand>
</feature>
<dbReference type="PROSITE" id="PS51066">
    <property type="entry name" value="ZF_FPG_2"/>
    <property type="match status" value="1"/>
</dbReference>
<gene>
    <name evidence="15" type="primary">mutM</name>
    <name evidence="15" type="synonym">fpg</name>
    <name evidence="18" type="ORF">SAMN05216326_12054</name>
</gene>
<dbReference type="PANTHER" id="PTHR22993">
    <property type="entry name" value="FORMAMIDOPYRIMIDINE-DNA GLYCOSYLASE"/>
    <property type="match status" value="1"/>
</dbReference>
<feature type="binding site" evidence="15">
    <location>
        <position position="130"/>
    </location>
    <ligand>
        <name>DNA</name>
        <dbReference type="ChEBI" id="CHEBI:16991"/>
    </ligand>
</feature>
<comment type="catalytic activity">
    <reaction evidence="14 15">
        <text>2'-deoxyribonucleotide-(2'-deoxyribose 5'-phosphate)-2'-deoxyribonucleotide-DNA = a 3'-end 2'-deoxyribonucleotide-(2,3-dehydro-2,3-deoxyribose 5'-phosphate)-DNA + a 5'-end 5'-phospho-2'-deoxyribonucleoside-DNA + H(+)</text>
        <dbReference type="Rhea" id="RHEA:66592"/>
        <dbReference type="Rhea" id="RHEA-COMP:13180"/>
        <dbReference type="Rhea" id="RHEA-COMP:16897"/>
        <dbReference type="Rhea" id="RHEA-COMP:17067"/>
        <dbReference type="ChEBI" id="CHEBI:15378"/>
        <dbReference type="ChEBI" id="CHEBI:136412"/>
        <dbReference type="ChEBI" id="CHEBI:157695"/>
        <dbReference type="ChEBI" id="CHEBI:167181"/>
        <dbReference type="EC" id="4.2.99.18"/>
    </reaction>
</comment>
<keyword evidence="5 15" id="KW-0227">DNA damage</keyword>
<evidence type="ECO:0000256" key="9">
    <source>
        <dbReference type="ARBA" id="ARBA00023125"/>
    </source>
</evidence>
<dbReference type="PROSITE" id="PS51068">
    <property type="entry name" value="FPG_CAT"/>
    <property type="match status" value="1"/>
</dbReference>
<dbReference type="InterPro" id="IPR015886">
    <property type="entry name" value="H2TH_FPG"/>
</dbReference>
<proteinExistence type="inferred from homology"/>
<keyword evidence="12 15" id="KW-0511">Multifunctional enzyme</keyword>
<evidence type="ECO:0000256" key="2">
    <source>
        <dbReference type="ARBA" id="ARBA00009409"/>
    </source>
</evidence>
<dbReference type="SUPFAM" id="SSF46946">
    <property type="entry name" value="S13-like H2TH domain"/>
    <property type="match status" value="1"/>
</dbReference>
<dbReference type="CDD" id="cd08966">
    <property type="entry name" value="EcFpg-like_N"/>
    <property type="match status" value="1"/>
</dbReference>
<dbReference type="GO" id="GO:0140078">
    <property type="term" value="F:class I DNA-(apurinic or apyrimidinic site) endonuclease activity"/>
    <property type="evidence" value="ECO:0007669"/>
    <property type="project" value="UniProtKB-EC"/>
</dbReference>
<feature type="active site" description="Proton donor; for beta-elimination activity" evidence="15">
    <location>
        <position position="58"/>
    </location>
</feature>
<dbReference type="InterPro" id="IPR000214">
    <property type="entry name" value="Znf_DNA_glyclase/AP_lyase"/>
</dbReference>
<dbReference type="HAMAP" id="MF_00103">
    <property type="entry name" value="Fapy_DNA_glycosyl"/>
    <property type="match status" value="1"/>
</dbReference>
<evidence type="ECO:0000256" key="12">
    <source>
        <dbReference type="ARBA" id="ARBA00023268"/>
    </source>
</evidence>
<dbReference type="OrthoDB" id="9800855at2"/>
<dbReference type="Pfam" id="PF01149">
    <property type="entry name" value="Fapy_DNA_glyco"/>
    <property type="match status" value="1"/>
</dbReference>
<dbReference type="FunFam" id="3.20.190.10:FF:000001">
    <property type="entry name" value="Formamidopyrimidine-DNA glycosylase"/>
    <property type="match status" value="1"/>
</dbReference>
<evidence type="ECO:0000313" key="19">
    <source>
        <dbReference type="Proteomes" id="UP000199345"/>
    </source>
</evidence>
<dbReference type="PROSITE" id="PS01242">
    <property type="entry name" value="ZF_FPG_1"/>
    <property type="match status" value="1"/>
</dbReference>
<dbReference type="GO" id="GO:0003684">
    <property type="term" value="F:damaged DNA binding"/>
    <property type="evidence" value="ECO:0007669"/>
    <property type="project" value="InterPro"/>
</dbReference>
<dbReference type="InterPro" id="IPR015887">
    <property type="entry name" value="DNA_glyclase_Znf_dom_DNA_BS"/>
</dbReference>
<dbReference type="GO" id="GO:0034039">
    <property type="term" value="F:8-oxo-7,8-dihydroguanine DNA N-glycosylase activity"/>
    <property type="evidence" value="ECO:0007669"/>
    <property type="project" value="TreeGrafter"/>
</dbReference>
<dbReference type="InterPro" id="IPR010979">
    <property type="entry name" value="Ribosomal_uS13-like_H2TH"/>
</dbReference>
<dbReference type="Pfam" id="PF06831">
    <property type="entry name" value="H2TH"/>
    <property type="match status" value="1"/>
</dbReference>
<dbReference type="EC" id="4.2.99.18" evidence="15"/>
<evidence type="ECO:0000256" key="14">
    <source>
        <dbReference type="ARBA" id="ARBA00044632"/>
    </source>
</evidence>
<feature type="active site" description="Proton donor; for delta-elimination activity" evidence="15">
    <location>
        <position position="281"/>
    </location>
</feature>
<evidence type="ECO:0000313" key="18">
    <source>
        <dbReference type="EMBL" id="SET32488.1"/>
    </source>
</evidence>
<comment type="cofactor">
    <cofactor evidence="15">
        <name>Zn(2+)</name>
        <dbReference type="ChEBI" id="CHEBI:29105"/>
    </cofactor>
    <text evidence="15">Binds 1 zinc ion per subunit.</text>
</comment>
<feature type="binding site" evidence="15">
    <location>
        <position position="111"/>
    </location>
    <ligand>
        <name>DNA</name>
        <dbReference type="ChEBI" id="CHEBI:16991"/>
    </ligand>
</feature>
<evidence type="ECO:0000256" key="5">
    <source>
        <dbReference type="ARBA" id="ARBA00022763"/>
    </source>
</evidence>
<comment type="subunit">
    <text evidence="3 15">Monomer.</text>
</comment>
<evidence type="ECO:0000256" key="15">
    <source>
        <dbReference type="HAMAP-Rule" id="MF_00103"/>
    </source>
</evidence>
<evidence type="ECO:0000256" key="8">
    <source>
        <dbReference type="ARBA" id="ARBA00022833"/>
    </source>
</evidence>
<dbReference type="PANTHER" id="PTHR22993:SF9">
    <property type="entry name" value="FORMAMIDOPYRIMIDINE-DNA GLYCOSYLASE"/>
    <property type="match status" value="1"/>
</dbReference>
<dbReference type="FunFam" id="1.10.8.50:FF:000003">
    <property type="entry name" value="Formamidopyrimidine-DNA glycosylase"/>
    <property type="match status" value="1"/>
</dbReference>
<evidence type="ECO:0000256" key="7">
    <source>
        <dbReference type="ARBA" id="ARBA00022801"/>
    </source>
</evidence>
<dbReference type="SUPFAM" id="SSF81624">
    <property type="entry name" value="N-terminal domain of MutM-like DNA repair proteins"/>
    <property type="match status" value="1"/>
</dbReference>
<keyword evidence="4 15" id="KW-0479">Metal-binding</keyword>
<dbReference type="EC" id="3.2.2.23" evidence="15"/>
<keyword evidence="19" id="KW-1185">Reference proteome</keyword>
<evidence type="ECO:0000259" key="17">
    <source>
        <dbReference type="PROSITE" id="PS51068"/>
    </source>
</evidence>
<organism evidence="18 19">
    <name type="scientific">Nitrosomonas marina</name>
    <dbReference type="NCBI Taxonomy" id="917"/>
    <lineage>
        <taxon>Bacteria</taxon>
        <taxon>Pseudomonadati</taxon>
        <taxon>Pseudomonadota</taxon>
        <taxon>Betaproteobacteria</taxon>
        <taxon>Nitrosomonadales</taxon>
        <taxon>Nitrosomonadaceae</taxon>
        <taxon>Nitrosomonas</taxon>
    </lineage>
</organism>
<comment type="function">
    <text evidence="15">Involved in base excision repair of DNA damaged by oxidation or by mutagenic agents. Acts as DNA glycosylase that recognizes and removes damaged bases. Has a preference for oxidized purines, such as 7,8-dihydro-8-oxoguanine (8-oxoG). Has AP (apurinic/apyrimidinic) lyase activity and introduces nicks in the DNA strand. Cleaves the DNA backbone by beta-delta elimination to generate a single-strand break at the site of the removed base with both 3'- and 5'-phosphates.</text>
</comment>
<keyword evidence="11 15" id="KW-0456">Lyase</keyword>
<dbReference type="InterPro" id="IPR012319">
    <property type="entry name" value="FPG_cat"/>
</dbReference>
<evidence type="ECO:0000259" key="16">
    <source>
        <dbReference type="PROSITE" id="PS51066"/>
    </source>
</evidence>
<keyword evidence="7 15" id="KW-0378">Hydrolase</keyword>
<keyword evidence="8 15" id="KW-0862">Zinc</keyword>
<keyword evidence="9 15" id="KW-0238">DNA-binding</keyword>
<protein>
    <recommendedName>
        <fullName evidence="15">Formamidopyrimidine-DNA glycosylase</fullName>
        <shortName evidence="15">Fapy-DNA glycosylase</shortName>
        <ecNumber evidence="15">3.2.2.23</ecNumber>
    </recommendedName>
    <alternativeName>
        <fullName evidence="15">DNA-(apurinic or apyrimidinic site) lyase MutM</fullName>
        <shortName evidence="15">AP lyase MutM</shortName>
        <ecNumber evidence="15">4.2.99.18</ecNumber>
    </alternativeName>
</protein>
<evidence type="ECO:0000256" key="4">
    <source>
        <dbReference type="ARBA" id="ARBA00022723"/>
    </source>
</evidence>
<dbReference type="AlphaFoldDB" id="A0A1I0DJG9"/>
<name>A0A1I0DJG9_9PROT</name>
<sequence length="291" mass="33004">MPELPEVEVTRMGIAPYLEGRRISQVIIRQPKLRWPIPRELPFQLQDRKVVSVTRRAKYLLLNFDKGTLIIHLGMSGSLRMLQTDNQPLKEVTEASAKIESVESGYPPGKHDHFDLILVDGSVLRFKDPRRFGAILWHPGCVDRHTLFSHLGPEPFSSHFSAVYLYQLSRGRKIPIKTFLMNNQVVVGVGNIYANEALFHAKVSPRTAAGRIGLSRYEKLVQNVKSVLQNAIDAGGSSLRDFVNSDGNPGYFQQQYWVYGRAGMPCRHCGKQIKQIKQVQRSSFYCPVCQK</sequence>
<dbReference type="SUPFAM" id="SSF57716">
    <property type="entry name" value="Glucocorticoid receptor-like (DNA-binding domain)"/>
    <property type="match status" value="1"/>
</dbReference>
<dbReference type="Gene3D" id="3.20.190.10">
    <property type="entry name" value="MutM-like, N-terminal"/>
    <property type="match status" value="1"/>
</dbReference>
<dbReference type="InterPro" id="IPR035937">
    <property type="entry name" value="FPG_N"/>
</dbReference>
<dbReference type="NCBIfam" id="NF002211">
    <property type="entry name" value="PRK01103.1"/>
    <property type="match status" value="1"/>
</dbReference>
<keyword evidence="10 15" id="KW-0234">DNA repair</keyword>
<reference evidence="19" key="1">
    <citation type="submission" date="2016-10" db="EMBL/GenBank/DDBJ databases">
        <authorList>
            <person name="Varghese N."/>
            <person name="Submissions S."/>
        </authorList>
    </citation>
    <scope>NUCLEOTIDE SEQUENCE [LARGE SCALE GENOMIC DNA]</scope>
    <source>
        <strain evidence="19">Nm71</strain>
    </source>
</reference>
<dbReference type="NCBIfam" id="TIGR00577">
    <property type="entry name" value="fpg"/>
    <property type="match status" value="1"/>
</dbReference>
<feature type="domain" description="Formamidopyrimidine-DNA glycosylase catalytic" evidence="17">
    <location>
        <begin position="2"/>
        <end position="133"/>
    </location>
</feature>
<evidence type="ECO:0000256" key="3">
    <source>
        <dbReference type="ARBA" id="ARBA00011245"/>
    </source>
</evidence>
<keyword evidence="6 15" id="KW-0863">Zinc-finger</keyword>
<dbReference type="InterPro" id="IPR020629">
    <property type="entry name" value="FPG_Glyclase"/>
</dbReference>
<evidence type="ECO:0000256" key="6">
    <source>
        <dbReference type="ARBA" id="ARBA00022771"/>
    </source>
</evidence>
<evidence type="ECO:0000256" key="11">
    <source>
        <dbReference type="ARBA" id="ARBA00023239"/>
    </source>
</evidence>
<dbReference type="RefSeq" id="WP_090659199.1">
    <property type="nucleotide sequence ID" value="NZ_FOIA01000020.1"/>
</dbReference>
<evidence type="ECO:0000256" key="10">
    <source>
        <dbReference type="ARBA" id="ARBA00023204"/>
    </source>
</evidence>
<feature type="active site" description="Schiff-base intermediate with DNA" evidence="15">
    <location>
        <position position="2"/>
    </location>
</feature>
<keyword evidence="13 15" id="KW-0326">Glycosidase</keyword>
<dbReference type="GO" id="GO:0008270">
    <property type="term" value="F:zinc ion binding"/>
    <property type="evidence" value="ECO:0007669"/>
    <property type="project" value="UniProtKB-UniRule"/>
</dbReference>
<dbReference type="SMART" id="SM01232">
    <property type="entry name" value="H2TH"/>
    <property type="match status" value="1"/>
</dbReference>
<evidence type="ECO:0000256" key="1">
    <source>
        <dbReference type="ARBA" id="ARBA00001668"/>
    </source>
</evidence>
<dbReference type="Proteomes" id="UP000199345">
    <property type="component" value="Unassembled WGS sequence"/>
</dbReference>
<evidence type="ECO:0000256" key="13">
    <source>
        <dbReference type="ARBA" id="ARBA00023295"/>
    </source>
</evidence>
<dbReference type="SMART" id="SM00898">
    <property type="entry name" value="Fapy_DNA_glyco"/>
    <property type="match status" value="1"/>
</dbReference>
<accession>A0A1I0DJG9</accession>